<dbReference type="SUPFAM" id="SSF52540">
    <property type="entry name" value="P-loop containing nucleoside triphosphate hydrolases"/>
    <property type="match status" value="1"/>
</dbReference>
<dbReference type="KEGG" id="acy:Anacy_6113"/>
<reference evidence="3" key="1">
    <citation type="journal article" date="2013" name="Proc. Natl. Acad. Sci. U.S.A.">
        <title>Improving the coverage of the cyanobacterial phylum using diversity-driven genome sequencing.</title>
        <authorList>
            <person name="Shih P.M."/>
            <person name="Wu D."/>
            <person name="Latifi A."/>
            <person name="Axen S.D."/>
            <person name="Fewer D.P."/>
            <person name="Talla E."/>
            <person name="Calteau A."/>
            <person name="Cai F."/>
            <person name="Tandeau de Marsac N."/>
            <person name="Rippka R."/>
            <person name="Herdman M."/>
            <person name="Sivonen K."/>
            <person name="Coursin T."/>
            <person name="Laurent T."/>
            <person name="Goodwin L."/>
            <person name="Nolan M."/>
            <person name="Davenport K.W."/>
            <person name="Han C.S."/>
            <person name="Rubin E.M."/>
            <person name="Eisen J.A."/>
            <person name="Woyke T."/>
            <person name="Gugger M."/>
            <person name="Kerfeld C.A."/>
        </authorList>
    </citation>
    <scope>NUCLEOTIDE SEQUENCE [LARGE SCALE GENOMIC DNA]</scope>
    <source>
        <strain evidence="3">ATCC 27899 / PCC 7122</strain>
    </source>
</reference>
<dbReference type="Gene3D" id="3.40.50.300">
    <property type="entry name" value="P-loop containing nucleotide triphosphate hydrolases"/>
    <property type="match status" value="1"/>
</dbReference>
<evidence type="ECO:0000256" key="1">
    <source>
        <dbReference type="ARBA" id="ARBA00022679"/>
    </source>
</evidence>
<keyword evidence="1" id="KW-0808">Transferase</keyword>
<dbReference type="Pfam" id="PF13469">
    <property type="entry name" value="Sulfotransfer_3"/>
    <property type="match status" value="1"/>
</dbReference>
<dbReference type="HOGENOM" id="CLU_017703_1_1_3"/>
<dbReference type="EMBL" id="CP003663">
    <property type="protein sequence ID" value="AFZ61384.1"/>
    <property type="molecule type" value="Genomic_DNA"/>
</dbReference>
<gene>
    <name evidence="2" type="ordered locus">Anacy_6113</name>
</gene>
<keyword evidence="2" id="KW-0614">Plasmid</keyword>
<sequence length="317" mass="37796">MLDKQKKLPDFIIGGGMKCGTTSLHYLLNKHPQIFIPNNEPHFFTLDDIEQNPEFFIKTKQGWNCWDFDKNLPDYLRWYYSFFHEAKENQVIGEDCVSYLYSSQAPARIAKIIPNVKLIFILRDPVARTYSQYWHWVKTNRAIYSFEDMIQFSSGHLLQRGFYRQHLARYFQYFEREQIKVILFEDFIKNVQEKIDEVCEFLQLNQSVNVSNLEAHQNSALVPRNLRLHLLFNNLFKTRICGRKYQISHLPNANISNQNIILDWLTNSFNQLNLTSNKPYPQMHPDTRQFLEQLFAKENSGLSQLIDFPVEQFWSYV</sequence>
<protein>
    <submittedName>
        <fullName evidence="2">Sulfotransferase</fullName>
    </submittedName>
</protein>
<evidence type="ECO:0000313" key="2">
    <source>
        <dbReference type="EMBL" id="AFZ61384.1"/>
    </source>
</evidence>
<dbReference type="PANTHER" id="PTHR10605:SF56">
    <property type="entry name" value="BIFUNCTIONAL HEPARAN SULFATE N-DEACETYLASE_N-SULFOTRANSFERASE"/>
    <property type="match status" value="1"/>
</dbReference>
<accession>K9ZRJ2</accession>
<dbReference type="OrthoDB" id="5291101at2"/>
<keyword evidence="3" id="KW-1185">Reference proteome</keyword>
<organism evidence="2 3">
    <name type="scientific">Anabaena cylindrica (strain ATCC 27899 / PCC 7122)</name>
    <dbReference type="NCBI Taxonomy" id="272123"/>
    <lineage>
        <taxon>Bacteria</taxon>
        <taxon>Bacillati</taxon>
        <taxon>Cyanobacteriota</taxon>
        <taxon>Cyanophyceae</taxon>
        <taxon>Nostocales</taxon>
        <taxon>Nostocaceae</taxon>
        <taxon>Anabaena</taxon>
    </lineage>
</organism>
<geneLocation type="plasmid" evidence="2 3">
    <name>pANACY.04</name>
</geneLocation>
<dbReference type="InterPro" id="IPR037359">
    <property type="entry name" value="NST/OST"/>
</dbReference>
<dbReference type="RefSeq" id="WP_015217845.1">
    <property type="nucleotide sequence ID" value="NC_019774.1"/>
</dbReference>
<dbReference type="PANTHER" id="PTHR10605">
    <property type="entry name" value="HEPARAN SULFATE SULFOTRANSFERASE"/>
    <property type="match status" value="1"/>
</dbReference>
<dbReference type="InterPro" id="IPR027417">
    <property type="entry name" value="P-loop_NTPase"/>
</dbReference>
<name>K9ZRJ2_ANACC</name>
<dbReference type="Proteomes" id="UP000010474">
    <property type="component" value="Plasmid pANACY.04"/>
</dbReference>
<proteinExistence type="predicted"/>
<dbReference type="PATRIC" id="fig|272123.3.peg.6644"/>
<evidence type="ECO:0000313" key="3">
    <source>
        <dbReference type="Proteomes" id="UP000010474"/>
    </source>
</evidence>
<dbReference type="AlphaFoldDB" id="K9ZRJ2"/>
<dbReference type="GO" id="GO:0008146">
    <property type="term" value="F:sulfotransferase activity"/>
    <property type="evidence" value="ECO:0007669"/>
    <property type="project" value="InterPro"/>
</dbReference>